<name>A0A023DKM8_9BACL</name>
<evidence type="ECO:0000313" key="1">
    <source>
        <dbReference type="EMBL" id="GAJ41571.1"/>
    </source>
</evidence>
<evidence type="ECO:0000313" key="2">
    <source>
        <dbReference type="Proteomes" id="UP000023561"/>
    </source>
</evidence>
<accession>A0A023DKM8</accession>
<sequence>MLMRFLVQELFIYIALWIDQRNLTKFPANILRNQLNSPKYIDKYRYININAF</sequence>
<dbReference type="Proteomes" id="UP000023561">
    <property type="component" value="Unassembled WGS sequence"/>
</dbReference>
<comment type="caution">
    <text evidence="1">The sequence shown here is derived from an EMBL/GenBank/DDBJ whole genome shotgun (WGS) entry which is preliminary data.</text>
</comment>
<dbReference type="EMBL" id="BAWO01000076">
    <property type="protein sequence ID" value="GAJ41571.1"/>
    <property type="molecule type" value="Genomic_DNA"/>
</dbReference>
<proteinExistence type="predicted"/>
<protein>
    <submittedName>
        <fullName evidence="1">Uncharacterized protein</fullName>
    </submittedName>
</protein>
<gene>
    <name evidence="1" type="ORF">GCA01S_076_00130</name>
</gene>
<keyword evidence="2" id="KW-1185">Reference proteome</keyword>
<reference evidence="1 2" key="1">
    <citation type="submission" date="2014-04" db="EMBL/GenBank/DDBJ databases">
        <title>Whole genome shotgun sequence of Geobacillus caldoxylosilyticus NBRC 107762.</title>
        <authorList>
            <person name="Hosoyama A."/>
            <person name="Hosoyama Y."/>
            <person name="Katano-Makiyama Y."/>
            <person name="Tsuchikane K."/>
            <person name="Ohji S."/>
            <person name="Ichikawa N."/>
            <person name="Yamazoe A."/>
            <person name="Fujita N."/>
        </authorList>
    </citation>
    <scope>NUCLEOTIDE SEQUENCE [LARGE SCALE GENOMIC DNA]</scope>
    <source>
        <strain evidence="1 2">NBRC 107762</strain>
    </source>
</reference>
<organism evidence="1 2">
    <name type="scientific">Parageobacillus caldoxylosilyticus NBRC 107762</name>
    <dbReference type="NCBI Taxonomy" id="1220594"/>
    <lineage>
        <taxon>Bacteria</taxon>
        <taxon>Bacillati</taxon>
        <taxon>Bacillota</taxon>
        <taxon>Bacilli</taxon>
        <taxon>Bacillales</taxon>
        <taxon>Anoxybacillaceae</taxon>
        <taxon>Saccharococcus</taxon>
    </lineage>
</organism>
<dbReference type="AlphaFoldDB" id="A0A023DKM8"/>